<accession>A0AAJ0F0V8</accession>
<dbReference type="AlphaFoldDB" id="A0AAJ0F0V8"/>
<dbReference type="Proteomes" id="UP001239445">
    <property type="component" value="Unassembled WGS sequence"/>
</dbReference>
<evidence type="ECO:0000313" key="1">
    <source>
        <dbReference type="EMBL" id="KAK1749352.1"/>
    </source>
</evidence>
<proteinExistence type="predicted"/>
<organism evidence="1 2">
    <name type="scientific">Echria macrotheca</name>
    <dbReference type="NCBI Taxonomy" id="438768"/>
    <lineage>
        <taxon>Eukaryota</taxon>
        <taxon>Fungi</taxon>
        <taxon>Dikarya</taxon>
        <taxon>Ascomycota</taxon>
        <taxon>Pezizomycotina</taxon>
        <taxon>Sordariomycetes</taxon>
        <taxon>Sordariomycetidae</taxon>
        <taxon>Sordariales</taxon>
        <taxon>Schizotheciaceae</taxon>
        <taxon>Echria</taxon>
    </lineage>
</organism>
<evidence type="ECO:0000313" key="2">
    <source>
        <dbReference type="Proteomes" id="UP001239445"/>
    </source>
</evidence>
<name>A0AAJ0F0V8_9PEZI</name>
<reference evidence="1" key="1">
    <citation type="submission" date="2023-06" db="EMBL/GenBank/DDBJ databases">
        <title>Genome-scale phylogeny and comparative genomics of the fungal order Sordariales.</title>
        <authorList>
            <consortium name="Lawrence Berkeley National Laboratory"/>
            <person name="Hensen N."/>
            <person name="Bonometti L."/>
            <person name="Westerberg I."/>
            <person name="Brannstrom I.O."/>
            <person name="Guillou S."/>
            <person name="Cros-Aarteil S."/>
            <person name="Calhoun S."/>
            <person name="Haridas S."/>
            <person name="Kuo A."/>
            <person name="Mondo S."/>
            <person name="Pangilinan J."/>
            <person name="Riley R."/>
            <person name="Labutti K."/>
            <person name="Andreopoulos B."/>
            <person name="Lipzen A."/>
            <person name="Chen C."/>
            <person name="Yanf M."/>
            <person name="Daum C."/>
            <person name="Ng V."/>
            <person name="Clum A."/>
            <person name="Steindorff A."/>
            <person name="Ohm R."/>
            <person name="Martin F."/>
            <person name="Silar P."/>
            <person name="Natvig D."/>
            <person name="Lalanne C."/>
            <person name="Gautier V."/>
            <person name="Ament-Velasquez S.L."/>
            <person name="Kruys A."/>
            <person name="Hutchinson M.I."/>
            <person name="Powell A.J."/>
            <person name="Barry K."/>
            <person name="Miller A.N."/>
            <person name="Grigoriev I.V."/>
            <person name="Debuchy R."/>
            <person name="Gladieux P."/>
            <person name="Thoren M.H."/>
            <person name="Johannesson H."/>
        </authorList>
    </citation>
    <scope>NUCLEOTIDE SEQUENCE</scope>
    <source>
        <strain evidence="1">PSN4</strain>
    </source>
</reference>
<protein>
    <submittedName>
        <fullName evidence="1">Uncharacterized protein</fullName>
    </submittedName>
</protein>
<comment type="caution">
    <text evidence="1">The sequence shown here is derived from an EMBL/GenBank/DDBJ whole genome shotgun (WGS) entry which is preliminary data.</text>
</comment>
<gene>
    <name evidence="1" type="ORF">QBC47DRAFT_152008</name>
</gene>
<sequence>MAGLRPYRVYLCVITFAYSMLSTHADLIRLQRPRYGSTPRCRSSDICALSGDGLHRRAELRRSGKWSGLPTDWAE</sequence>
<dbReference type="EMBL" id="MU839860">
    <property type="protein sequence ID" value="KAK1749352.1"/>
    <property type="molecule type" value="Genomic_DNA"/>
</dbReference>
<keyword evidence="2" id="KW-1185">Reference proteome</keyword>